<dbReference type="InterPro" id="IPR051651">
    <property type="entry name" value="DMTF1_DNA-bind_reg"/>
</dbReference>
<organism evidence="7 8">
    <name type="scientific">Trichodelitschia bisporula</name>
    <dbReference type="NCBI Taxonomy" id="703511"/>
    <lineage>
        <taxon>Eukaryota</taxon>
        <taxon>Fungi</taxon>
        <taxon>Dikarya</taxon>
        <taxon>Ascomycota</taxon>
        <taxon>Pezizomycotina</taxon>
        <taxon>Dothideomycetes</taxon>
        <taxon>Dothideomycetes incertae sedis</taxon>
        <taxon>Phaeotrichales</taxon>
        <taxon>Phaeotrichaceae</taxon>
        <taxon>Trichodelitschia</taxon>
    </lineage>
</organism>
<dbReference type="PANTHER" id="PTHR46380:SF2">
    <property type="entry name" value="CYCLIN-D-BINDING MYB-LIKE TRANSCRIPTION FACTOR 1"/>
    <property type="match status" value="1"/>
</dbReference>
<dbReference type="AlphaFoldDB" id="A0A6G1I209"/>
<dbReference type="GO" id="GO:0005634">
    <property type="term" value="C:nucleus"/>
    <property type="evidence" value="ECO:0007669"/>
    <property type="project" value="UniProtKB-SubCell"/>
</dbReference>
<feature type="compositionally biased region" description="Basic and acidic residues" evidence="4">
    <location>
        <begin position="159"/>
        <end position="172"/>
    </location>
</feature>
<feature type="domain" description="HTH myb-type" evidence="6">
    <location>
        <begin position="340"/>
        <end position="389"/>
    </location>
</feature>
<evidence type="ECO:0000313" key="7">
    <source>
        <dbReference type="EMBL" id="KAF2402224.1"/>
    </source>
</evidence>
<evidence type="ECO:0000259" key="5">
    <source>
        <dbReference type="PROSITE" id="PS50090"/>
    </source>
</evidence>
<dbReference type="PANTHER" id="PTHR46380">
    <property type="entry name" value="CYCLIN-D-BINDING MYB-LIKE TRANSCRIPTION FACTOR 1"/>
    <property type="match status" value="1"/>
</dbReference>
<feature type="region of interest" description="Disordered" evidence="4">
    <location>
        <begin position="1"/>
        <end position="59"/>
    </location>
</feature>
<evidence type="ECO:0000256" key="2">
    <source>
        <dbReference type="ARBA" id="ARBA00023125"/>
    </source>
</evidence>
<dbReference type="InterPro" id="IPR001005">
    <property type="entry name" value="SANT/Myb"/>
</dbReference>
<feature type="region of interest" description="Disordered" evidence="4">
    <location>
        <begin position="604"/>
        <end position="632"/>
    </location>
</feature>
<dbReference type="PROSITE" id="PS50090">
    <property type="entry name" value="MYB_LIKE"/>
    <property type="match status" value="2"/>
</dbReference>
<evidence type="ECO:0000313" key="8">
    <source>
        <dbReference type="Proteomes" id="UP000799640"/>
    </source>
</evidence>
<keyword evidence="2" id="KW-0238">DNA-binding</keyword>
<feature type="domain" description="Myb-like" evidence="5">
    <location>
        <begin position="388"/>
        <end position="462"/>
    </location>
</feature>
<protein>
    <submittedName>
        <fullName evidence="7">Uncharacterized protein</fullName>
    </submittedName>
</protein>
<feature type="region of interest" description="Disordered" evidence="4">
    <location>
        <begin position="96"/>
        <end position="266"/>
    </location>
</feature>
<dbReference type="SMART" id="SM00717">
    <property type="entry name" value="SANT"/>
    <property type="match status" value="2"/>
</dbReference>
<dbReference type="SUPFAM" id="SSF46689">
    <property type="entry name" value="Homeodomain-like"/>
    <property type="match status" value="2"/>
</dbReference>
<feature type="compositionally biased region" description="Basic residues" evidence="4">
    <location>
        <begin position="122"/>
        <end position="132"/>
    </location>
</feature>
<dbReference type="InterPro" id="IPR009057">
    <property type="entry name" value="Homeodomain-like_sf"/>
</dbReference>
<proteinExistence type="predicted"/>
<reference evidence="7" key="1">
    <citation type="journal article" date="2020" name="Stud. Mycol.">
        <title>101 Dothideomycetes genomes: a test case for predicting lifestyles and emergence of pathogens.</title>
        <authorList>
            <person name="Haridas S."/>
            <person name="Albert R."/>
            <person name="Binder M."/>
            <person name="Bloem J."/>
            <person name="Labutti K."/>
            <person name="Salamov A."/>
            <person name="Andreopoulos B."/>
            <person name="Baker S."/>
            <person name="Barry K."/>
            <person name="Bills G."/>
            <person name="Bluhm B."/>
            <person name="Cannon C."/>
            <person name="Castanera R."/>
            <person name="Culley D."/>
            <person name="Daum C."/>
            <person name="Ezra D."/>
            <person name="Gonzalez J."/>
            <person name="Henrissat B."/>
            <person name="Kuo A."/>
            <person name="Liang C."/>
            <person name="Lipzen A."/>
            <person name="Lutzoni F."/>
            <person name="Magnuson J."/>
            <person name="Mondo S."/>
            <person name="Nolan M."/>
            <person name="Ohm R."/>
            <person name="Pangilinan J."/>
            <person name="Park H.-J."/>
            <person name="Ramirez L."/>
            <person name="Alfaro M."/>
            <person name="Sun H."/>
            <person name="Tritt A."/>
            <person name="Yoshinaga Y."/>
            <person name="Zwiers L.-H."/>
            <person name="Turgeon B."/>
            <person name="Goodwin S."/>
            <person name="Spatafora J."/>
            <person name="Crous P."/>
            <person name="Grigoriev I."/>
        </authorList>
    </citation>
    <scope>NUCLEOTIDE SEQUENCE</scope>
    <source>
        <strain evidence="7">CBS 262.69</strain>
    </source>
</reference>
<feature type="compositionally biased region" description="Polar residues" evidence="4">
    <location>
        <begin position="109"/>
        <end position="118"/>
    </location>
</feature>
<evidence type="ECO:0000256" key="1">
    <source>
        <dbReference type="ARBA" id="ARBA00004123"/>
    </source>
</evidence>
<feature type="domain" description="Myb-like" evidence="5">
    <location>
        <begin position="340"/>
        <end position="385"/>
    </location>
</feature>
<keyword evidence="8" id="KW-1185">Reference proteome</keyword>
<dbReference type="InterPro" id="IPR017930">
    <property type="entry name" value="Myb_dom"/>
</dbReference>
<dbReference type="Gene3D" id="1.10.10.60">
    <property type="entry name" value="Homeodomain-like"/>
    <property type="match status" value="2"/>
</dbReference>
<evidence type="ECO:0000259" key="6">
    <source>
        <dbReference type="PROSITE" id="PS51294"/>
    </source>
</evidence>
<dbReference type="OrthoDB" id="39591at2759"/>
<evidence type="ECO:0000256" key="4">
    <source>
        <dbReference type="SAM" id="MobiDB-lite"/>
    </source>
</evidence>
<dbReference type="EMBL" id="ML996691">
    <property type="protein sequence ID" value="KAF2402224.1"/>
    <property type="molecule type" value="Genomic_DNA"/>
</dbReference>
<feature type="compositionally biased region" description="Basic and acidic residues" evidence="4">
    <location>
        <begin position="23"/>
        <end position="32"/>
    </location>
</feature>
<dbReference type="PROSITE" id="PS51294">
    <property type="entry name" value="HTH_MYB"/>
    <property type="match status" value="1"/>
</dbReference>
<name>A0A6G1I209_9PEZI</name>
<accession>A0A6G1I209</accession>
<gene>
    <name evidence="7" type="ORF">EJ06DRAFT_554892</name>
</gene>
<evidence type="ECO:0000256" key="3">
    <source>
        <dbReference type="ARBA" id="ARBA00023242"/>
    </source>
</evidence>
<dbReference type="GO" id="GO:0003700">
    <property type="term" value="F:DNA-binding transcription factor activity"/>
    <property type="evidence" value="ECO:0007669"/>
    <property type="project" value="TreeGrafter"/>
</dbReference>
<dbReference type="GO" id="GO:0000976">
    <property type="term" value="F:transcription cis-regulatory region binding"/>
    <property type="evidence" value="ECO:0007669"/>
    <property type="project" value="TreeGrafter"/>
</dbReference>
<feature type="region of interest" description="Disordered" evidence="4">
    <location>
        <begin position="463"/>
        <end position="487"/>
    </location>
</feature>
<sequence>MLSPDATPTRYKSLKNGSNAPERPSHSSRTADDYQEGVQPLTSDLASPMSPELKRRDTVLRNALSGPPIEMCPQSFQQHAGCDSLETVVNAIEPAMNGVDHTAPGQAALSGSGTSEGQSAAKKSKKKRKRSKTSSIVGTGTRAPSPPTSGDGANKRQRLTADHDDERARFEPEVEDQPLQNVVQSPPVTAPATASATPDEPAADSVLHPSTADLPTTPGSPSGDSVDSDGIVDRTVPASSSKSGKRGRGNFSKGLGEGRGKTAKEGGFTDEELAKLDDAYRAYRIAHNLTTEELNAKIQDVARTAAAKIMFDELTVNVLPNRNKVQTTRVIRRRFHNYGKRGQWTKEEDQALLEAFDRHGRRWKDISELLKRHPEDCRDRWRNYLKCGESRNQGAWTAEEVELFRGIVHEILGKLRVKHQEDHPDETEPYDPVRELDWNIISERMGNRRSRLQCSNKWKKLSKAGKAAQASHEASEGTDGEQAANKSNDAINRQAQAKTNVNRMSAGDKYLILRTILRVLRKANVGDSTESDAVWEEVTHRLRDMPYELVDCRVLYDTMRAEFWKEQGGDDISILKFLIEHLRNSHSKEELSVNTSAGAVKAVRTKAKKRTRAQADSVYSESADSDAGDDWSEIKVAV</sequence>
<feature type="compositionally biased region" description="Low complexity" evidence="4">
    <location>
        <begin position="185"/>
        <end position="205"/>
    </location>
</feature>
<dbReference type="Pfam" id="PF00249">
    <property type="entry name" value="Myb_DNA-binding"/>
    <property type="match status" value="1"/>
</dbReference>
<comment type="subcellular location">
    <subcellularLocation>
        <location evidence="1">Nucleus</location>
    </subcellularLocation>
</comment>
<dbReference type="CDD" id="cd00167">
    <property type="entry name" value="SANT"/>
    <property type="match status" value="2"/>
</dbReference>
<keyword evidence="3" id="KW-0539">Nucleus</keyword>
<dbReference type="Proteomes" id="UP000799640">
    <property type="component" value="Unassembled WGS sequence"/>
</dbReference>
<feature type="compositionally biased region" description="Low complexity" evidence="4">
    <location>
        <begin position="219"/>
        <end position="229"/>
    </location>
</feature>